<gene>
    <name evidence="2" type="ORF">F3Y22_tig00005406pilonHSYRG00502</name>
</gene>
<dbReference type="AlphaFoldDB" id="A0A6A3CKE0"/>
<feature type="compositionally biased region" description="Basic and acidic residues" evidence="1">
    <location>
        <begin position="55"/>
        <end position="64"/>
    </location>
</feature>
<dbReference type="Proteomes" id="UP000436088">
    <property type="component" value="Unassembled WGS sequence"/>
</dbReference>
<dbReference type="EMBL" id="VEPZ02000305">
    <property type="protein sequence ID" value="KAE8727728.1"/>
    <property type="molecule type" value="Genomic_DNA"/>
</dbReference>
<accession>A0A6A3CKE0</accession>
<proteinExistence type="predicted"/>
<protein>
    <submittedName>
        <fullName evidence="2">Uncharacterized protein</fullName>
    </submittedName>
</protein>
<feature type="compositionally biased region" description="Polar residues" evidence="1">
    <location>
        <begin position="43"/>
        <end position="53"/>
    </location>
</feature>
<feature type="region of interest" description="Disordered" evidence="1">
    <location>
        <begin position="43"/>
        <end position="83"/>
    </location>
</feature>
<evidence type="ECO:0000313" key="2">
    <source>
        <dbReference type="EMBL" id="KAE8727728.1"/>
    </source>
</evidence>
<name>A0A6A3CKE0_HIBSY</name>
<sequence>MESKAKDEGKILRRRGRSFGGFDLTNRVNGDARKGDFNIFRTKSTLSKQNSLLPTRKEEMETPRPEGGATGLDESANKSVPTGRYFASLRGPELDQVKDEYNLSNYQRRPMLKVYK</sequence>
<keyword evidence="3" id="KW-1185">Reference proteome</keyword>
<reference evidence="2" key="1">
    <citation type="submission" date="2019-09" db="EMBL/GenBank/DDBJ databases">
        <title>Draft genome information of white flower Hibiscus syriacus.</title>
        <authorList>
            <person name="Kim Y.-M."/>
        </authorList>
    </citation>
    <scope>NUCLEOTIDE SEQUENCE [LARGE SCALE GENOMIC DNA]</scope>
    <source>
        <strain evidence="2">YM2019G1</strain>
    </source>
</reference>
<organism evidence="2 3">
    <name type="scientific">Hibiscus syriacus</name>
    <name type="common">Rose of Sharon</name>
    <dbReference type="NCBI Taxonomy" id="106335"/>
    <lineage>
        <taxon>Eukaryota</taxon>
        <taxon>Viridiplantae</taxon>
        <taxon>Streptophyta</taxon>
        <taxon>Embryophyta</taxon>
        <taxon>Tracheophyta</taxon>
        <taxon>Spermatophyta</taxon>
        <taxon>Magnoliopsida</taxon>
        <taxon>eudicotyledons</taxon>
        <taxon>Gunneridae</taxon>
        <taxon>Pentapetalae</taxon>
        <taxon>rosids</taxon>
        <taxon>malvids</taxon>
        <taxon>Malvales</taxon>
        <taxon>Malvaceae</taxon>
        <taxon>Malvoideae</taxon>
        <taxon>Hibiscus</taxon>
    </lineage>
</organism>
<evidence type="ECO:0000256" key="1">
    <source>
        <dbReference type="SAM" id="MobiDB-lite"/>
    </source>
</evidence>
<evidence type="ECO:0000313" key="3">
    <source>
        <dbReference type="Proteomes" id="UP000436088"/>
    </source>
</evidence>
<comment type="caution">
    <text evidence="2">The sequence shown here is derived from an EMBL/GenBank/DDBJ whole genome shotgun (WGS) entry which is preliminary data.</text>
</comment>